<dbReference type="Pfam" id="PF00403">
    <property type="entry name" value="HMA"/>
    <property type="match status" value="2"/>
</dbReference>
<comment type="similarity">
    <text evidence="2 12">Belongs to the cation transport ATPase (P-type) (TC 3.A.3) family. Type IB subfamily.</text>
</comment>
<feature type="transmembrane region" description="Helical" evidence="12">
    <location>
        <begin position="182"/>
        <end position="199"/>
    </location>
</feature>
<sequence>MSTTTLTVTGMTCAGCAGSVTRAVGALPGAQEPVVNLALERLDVGGVDAATVGDAIRRAGFGVRLGEATFKITGMTCANCAGRVEKALRAAPGVVHAEVNIATDTAHVSFAPEMTAPETLAEVIGEAGYTAHLPEATGPSTADQEEARAARRDRIELIAATVLTAPLVLQMGFMMAGTGLHLPVWAEVALATPVQFWIGRRFYLAAWRALKARSGNMDQLVVTGTSAAYFFSLWQVLTLGNAAAGHLYFEGAAVVITLVLLGKVIEARAKRSASAALRSLMTLRPDHATVLRAGEEVTLLIGQVMRGDILILRPGERAPVDGTITRGTSELDESLVTGESMPVTRTKGDPVVAGAINGSGLLRLRAERIGADTTLARIARMVEQAQVGKAPIQRLVDRISAVFVPAVLVFSLVVFGLWMLVSGNVEQALTASVSVLVIACPCALGLATPTALVAGTGAAAQAGIVIRDIATLERARGIRVVAFDKTGTLTEGRPVVTAITAFDGAEEDILRLAATAQQGSEHPLGRAILTHAREAGLSLPAIAEAKATIGVGIEAASDGHVLRVGRADYAAPDASTEQHDAAQKLAAAGQTVVWIGQDGAAMGLIALADQPRAEAKAAIEALHARGVKTLLLTGDNAATASAIALTLGIDDIRADLHPGDKADIIAGLERDGQRVAMVGDGINDTPALAAASLGIAMGSGTDAAMEVAGVTLLRINPALVADALSIAEATGRKIKQNLGFAFVYNVICLPIAALGLLSPALAGAAMALSSLSVVSNALLLKRWRARA</sequence>
<feature type="domain" description="HMA" evidence="13">
    <location>
        <begin position="2"/>
        <end position="64"/>
    </location>
</feature>
<evidence type="ECO:0000256" key="7">
    <source>
        <dbReference type="ARBA" id="ARBA00022967"/>
    </source>
</evidence>
<dbReference type="InterPro" id="IPR027256">
    <property type="entry name" value="P-typ_ATPase_IB"/>
</dbReference>
<accession>A0A840WQN3</accession>
<evidence type="ECO:0000313" key="15">
    <source>
        <dbReference type="Proteomes" id="UP000553766"/>
    </source>
</evidence>
<dbReference type="EMBL" id="JACIJS010000012">
    <property type="protein sequence ID" value="MBB5517031.1"/>
    <property type="molecule type" value="Genomic_DNA"/>
</dbReference>
<evidence type="ECO:0000256" key="6">
    <source>
        <dbReference type="ARBA" id="ARBA00022840"/>
    </source>
</evidence>
<dbReference type="Gene3D" id="2.70.150.10">
    <property type="entry name" value="Calcium-transporting ATPase, cytoplasmic transduction domain A"/>
    <property type="match status" value="1"/>
</dbReference>
<dbReference type="CDD" id="cd02094">
    <property type="entry name" value="P-type_ATPase_Cu-like"/>
    <property type="match status" value="1"/>
</dbReference>
<evidence type="ECO:0000256" key="12">
    <source>
        <dbReference type="RuleBase" id="RU362081"/>
    </source>
</evidence>
<dbReference type="SUPFAM" id="SSF81665">
    <property type="entry name" value="Calcium ATPase, transmembrane domain M"/>
    <property type="match status" value="1"/>
</dbReference>
<keyword evidence="15" id="KW-1185">Reference proteome</keyword>
<dbReference type="CDD" id="cd00371">
    <property type="entry name" value="HMA"/>
    <property type="match status" value="2"/>
</dbReference>
<dbReference type="Pfam" id="PF00122">
    <property type="entry name" value="E1-E2_ATPase"/>
    <property type="match status" value="1"/>
</dbReference>
<evidence type="ECO:0000256" key="10">
    <source>
        <dbReference type="ARBA" id="ARBA00038904"/>
    </source>
</evidence>
<dbReference type="SUPFAM" id="SSF56784">
    <property type="entry name" value="HAD-like"/>
    <property type="match status" value="1"/>
</dbReference>
<feature type="transmembrane region" description="Helical" evidence="12">
    <location>
        <begin position="220"/>
        <end position="237"/>
    </location>
</feature>
<dbReference type="InterPro" id="IPR044492">
    <property type="entry name" value="P_typ_ATPase_HD_dom"/>
</dbReference>
<dbReference type="Gene3D" id="3.30.70.100">
    <property type="match status" value="2"/>
</dbReference>
<dbReference type="PROSITE" id="PS01047">
    <property type="entry name" value="HMA_1"/>
    <property type="match status" value="1"/>
</dbReference>
<dbReference type="GO" id="GO:0043682">
    <property type="term" value="F:P-type divalent copper transporter activity"/>
    <property type="evidence" value="ECO:0007669"/>
    <property type="project" value="UniProtKB-EC"/>
</dbReference>
<dbReference type="GO" id="GO:0012505">
    <property type="term" value="C:endomembrane system"/>
    <property type="evidence" value="ECO:0007669"/>
    <property type="project" value="UniProtKB-SubCell"/>
</dbReference>
<feature type="transmembrane region" description="Helical" evidence="12">
    <location>
        <begin position="763"/>
        <end position="780"/>
    </location>
</feature>
<dbReference type="GO" id="GO:0005507">
    <property type="term" value="F:copper ion binding"/>
    <property type="evidence" value="ECO:0007669"/>
    <property type="project" value="TreeGrafter"/>
</dbReference>
<evidence type="ECO:0000256" key="5">
    <source>
        <dbReference type="ARBA" id="ARBA00022741"/>
    </source>
</evidence>
<feature type="transmembrane region" description="Helical" evidence="12">
    <location>
        <begin position="243"/>
        <end position="262"/>
    </location>
</feature>
<dbReference type="InterPro" id="IPR017969">
    <property type="entry name" value="Heavy-metal-associated_CS"/>
</dbReference>
<dbReference type="SFLD" id="SFLDG00002">
    <property type="entry name" value="C1.7:_P-type_atpase_like"/>
    <property type="match status" value="1"/>
</dbReference>
<evidence type="ECO:0000259" key="13">
    <source>
        <dbReference type="PROSITE" id="PS50846"/>
    </source>
</evidence>
<comment type="subcellular location">
    <subcellularLocation>
        <location evidence="12">Cell membrane</location>
    </subcellularLocation>
    <subcellularLocation>
        <location evidence="1">Endomembrane system</location>
        <topology evidence="1">Multi-pass membrane protein</topology>
    </subcellularLocation>
</comment>
<dbReference type="InterPro" id="IPR006121">
    <property type="entry name" value="HMA_dom"/>
</dbReference>
<dbReference type="Gene3D" id="3.40.1110.10">
    <property type="entry name" value="Calcium-transporting ATPase, cytoplasmic domain N"/>
    <property type="match status" value="1"/>
</dbReference>
<dbReference type="InterPro" id="IPR001757">
    <property type="entry name" value="P_typ_ATPase"/>
</dbReference>
<keyword evidence="4 12" id="KW-0479">Metal-binding</keyword>
<protein>
    <recommendedName>
        <fullName evidence="10">P-type Cu(2+) transporter</fullName>
        <ecNumber evidence="10">7.2.2.9</ecNumber>
    </recommendedName>
</protein>
<dbReference type="InterPro" id="IPR036163">
    <property type="entry name" value="HMA_dom_sf"/>
</dbReference>
<comment type="catalytic activity">
    <reaction evidence="11">
        <text>Cu(2+)(in) + ATP + H2O = Cu(2+)(out) + ADP + phosphate + H(+)</text>
        <dbReference type="Rhea" id="RHEA:10376"/>
        <dbReference type="ChEBI" id="CHEBI:15377"/>
        <dbReference type="ChEBI" id="CHEBI:15378"/>
        <dbReference type="ChEBI" id="CHEBI:29036"/>
        <dbReference type="ChEBI" id="CHEBI:30616"/>
        <dbReference type="ChEBI" id="CHEBI:43474"/>
        <dbReference type="ChEBI" id="CHEBI:456216"/>
        <dbReference type="EC" id="7.2.2.9"/>
    </reaction>
</comment>
<dbReference type="GO" id="GO:0016887">
    <property type="term" value="F:ATP hydrolysis activity"/>
    <property type="evidence" value="ECO:0007669"/>
    <property type="project" value="InterPro"/>
</dbReference>
<dbReference type="InterPro" id="IPR023214">
    <property type="entry name" value="HAD_sf"/>
</dbReference>
<dbReference type="PANTHER" id="PTHR43520">
    <property type="entry name" value="ATP7, ISOFORM B"/>
    <property type="match status" value="1"/>
</dbReference>
<dbReference type="AlphaFoldDB" id="A0A840WQN3"/>
<reference evidence="14 15" key="1">
    <citation type="submission" date="2020-08" db="EMBL/GenBank/DDBJ databases">
        <title>Genomic Encyclopedia of Type Strains, Phase IV (KMG-IV): sequencing the most valuable type-strain genomes for metagenomic binning, comparative biology and taxonomic classification.</title>
        <authorList>
            <person name="Goeker M."/>
        </authorList>
    </citation>
    <scope>NUCLEOTIDE SEQUENCE [LARGE SCALE GENOMIC DNA]</scope>
    <source>
        <strain evidence="14 15">DSM 103377</strain>
    </source>
</reference>
<dbReference type="FunFam" id="3.30.70.100:FF:000005">
    <property type="entry name" value="Copper-exporting P-type ATPase A"/>
    <property type="match status" value="1"/>
</dbReference>
<dbReference type="NCBIfam" id="TIGR01525">
    <property type="entry name" value="ATPase-IB_hvy"/>
    <property type="match status" value="1"/>
</dbReference>
<evidence type="ECO:0000256" key="4">
    <source>
        <dbReference type="ARBA" id="ARBA00022723"/>
    </source>
</evidence>
<dbReference type="GO" id="GO:0055070">
    <property type="term" value="P:copper ion homeostasis"/>
    <property type="evidence" value="ECO:0007669"/>
    <property type="project" value="TreeGrafter"/>
</dbReference>
<feature type="transmembrane region" description="Helical" evidence="12">
    <location>
        <begin position="157"/>
        <end position="176"/>
    </location>
</feature>
<gene>
    <name evidence="14" type="ORF">FHS89_003075</name>
</gene>
<feature type="transmembrane region" description="Helical" evidence="12">
    <location>
        <begin position="738"/>
        <end position="757"/>
    </location>
</feature>
<keyword evidence="7" id="KW-1278">Translocase</keyword>
<dbReference type="GO" id="GO:0005886">
    <property type="term" value="C:plasma membrane"/>
    <property type="evidence" value="ECO:0007669"/>
    <property type="project" value="UniProtKB-SubCell"/>
</dbReference>
<dbReference type="FunFam" id="2.70.150.10:FF:000002">
    <property type="entry name" value="Copper-transporting ATPase 1, putative"/>
    <property type="match status" value="1"/>
</dbReference>
<dbReference type="InterPro" id="IPR023299">
    <property type="entry name" value="ATPase_P-typ_cyto_dom_N"/>
</dbReference>
<evidence type="ECO:0000256" key="2">
    <source>
        <dbReference type="ARBA" id="ARBA00006024"/>
    </source>
</evidence>
<dbReference type="GO" id="GO:0005524">
    <property type="term" value="F:ATP binding"/>
    <property type="evidence" value="ECO:0007669"/>
    <property type="project" value="UniProtKB-UniRule"/>
</dbReference>
<dbReference type="PROSITE" id="PS01229">
    <property type="entry name" value="COF_2"/>
    <property type="match status" value="1"/>
</dbReference>
<keyword evidence="12" id="KW-1003">Cell membrane</keyword>
<evidence type="ECO:0000256" key="3">
    <source>
        <dbReference type="ARBA" id="ARBA00022692"/>
    </source>
</evidence>
<name>A0A840WQN3_9RHOB</name>
<dbReference type="SFLD" id="SFLDF00027">
    <property type="entry name" value="p-type_atpase"/>
    <property type="match status" value="1"/>
</dbReference>
<feature type="transmembrane region" description="Helical" evidence="12">
    <location>
        <begin position="399"/>
        <end position="421"/>
    </location>
</feature>
<keyword evidence="5 12" id="KW-0547">Nucleotide-binding</keyword>
<feature type="domain" description="HMA" evidence="13">
    <location>
        <begin position="66"/>
        <end position="132"/>
    </location>
</feature>
<dbReference type="RefSeq" id="WP_184012990.1">
    <property type="nucleotide sequence ID" value="NZ_JACIJS010000012.1"/>
</dbReference>
<dbReference type="InterPro" id="IPR036412">
    <property type="entry name" value="HAD-like_sf"/>
</dbReference>
<dbReference type="PANTHER" id="PTHR43520:SF8">
    <property type="entry name" value="P-TYPE CU(+) TRANSPORTER"/>
    <property type="match status" value="1"/>
</dbReference>
<keyword evidence="3 12" id="KW-0812">Transmembrane</keyword>
<keyword evidence="8 12" id="KW-1133">Transmembrane helix</keyword>
<dbReference type="InterPro" id="IPR059000">
    <property type="entry name" value="ATPase_P-type_domA"/>
</dbReference>
<dbReference type="NCBIfam" id="TIGR01511">
    <property type="entry name" value="ATPase-IB1_Cu"/>
    <property type="match status" value="1"/>
</dbReference>
<evidence type="ECO:0000256" key="9">
    <source>
        <dbReference type="ARBA" id="ARBA00023136"/>
    </source>
</evidence>
<evidence type="ECO:0000256" key="1">
    <source>
        <dbReference type="ARBA" id="ARBA00004127"/>
    </source>
</evidence>
<comment type="caution">
    <text evidence="14">The sequence shown here is derived from an EMBL/GenBank/DDBJ whole genome shotgun (WGS) entry which is preliminary data.</text>
</comment>
<dbReference type="PROSITE" id="PS50846">
    <property type="entry name" value="HMA_2"/>
    <property type="match status" value="2"/>
</dbReference>
<dbReference type="EC" id="7.2.2.9" evidence="10"/>
<dbReference type="Pfam" id="PF00702">
    <property type="entry name" value="Hydrolase"/>
    <property type="match status" value="1"/>
</dbReference>
<feature type="transmembrane region" description="Helical" evidence="12">
    <location>
        <begin position="433"/>
        <end position="466"/>
    </location>
</feature>
<dbReference type="Gene3D" id="3.40.50.1000">
    <property type="entry name" value="HAD superfamily/HAD-like"/>
    <property type="match status" value="1"/>
</dbReference>
<dbReference type="InterPro" id="IPR023298">
    <property type="entry name" value="ATPase_P-typ_TM_dom_sf"/>
</dbReference>
<dbReference type="PROSITE" id="PS00154">
    <property type="entry name" value="ATPASE_E1_E2"/>
    <property type="match status" value="1"/>
</dbReference>
<dbReference type="PRINTS" id="PR00119">
    <property type="entry name" value="CATATPASE"/>
</dbReference>
<dbReference type="PRINTS" id="PR00943">
    <property type="entry name" value="CUATPASE"/>
</dbReference>
<dbReference type="SFLD" id="SFLDS00003">
    <property type="entry name" value="Haloacid_Dehalogenase"/>
    <property type="match status" value="1"/>
</dbReference>
<evidence type="ECO:0000256" key="11">
    <source>
        <dbReference type="ARBA" id="ARBA00047424"/>
    </source>
</evidence>
<dbReference type="SUPFAM" id="SSF55008">
    <property type="entry name" value="HMA, heavy metal-associated domain"/>
    <property type="match status" value="2"/>
</dbReference>
<proteinExistence type="inferred from homology"/>
<evidence type="ECO:0000256" key="8">
    <source>
        <dbReference type="ARBA" id="ARBA00022989"/>
    </source>
</evidence>
<dbReference type="Proteomes" id="UP000553766">
    <property type="component" value="Unassembled WGS sequence"/>
</dbReference>
<keyword evidence="9 12" id="KW-0472">Membrane</keyword>
<dbReference type="InterPro" id="IPR008250">
    <property type="entry name" value="ATPase_P-typ_transduc_dom_A_sf"/>
</dbReference>
<evidence type="ECO:0000313" key="14">
    <source>
        <dbReference type="EMBL" id="MBB5517031.1"/>
    </source>
</evidence>
<dbReference type="SUPFAM" id="SSF81653">
    <property type="entry name" value="Calcium ATPase, transduction domain A"/>
    <property type="match status" value="1"/>
</dbReference>
<dbReference type="InterPro" id="IPR018303">
    <property type="entry name" value="ATPase_P-typ_P_site"/>
</dbReference>
<dbReference type="NCBIfam" id="TIGR01494">
    <property type="entry name" value="ATPase_P-type"/>
    <property type="match status" value="1"/>
</dbReference>
<organism evidence="14 15">
    <name type="scientific">Rubricella aquisinus</name>
    <dbReference type="NCBI Taxonomy" id="2028108"/>
    <lineage>
        <taxon>Bacteria</taxon>
        <taxon>Pseudomonadati</taxon>
        <taxon>Pseudomonadota</taxon>
        <taxon>Alphaproteobacteria</taxon>
        <taxon>Rhodobacterales</taxon>
        <taxon>Paracoccaceae</taxon>
        <taxon>Rubricella</taxon>
    </lineage>
</organism>
<keyword evidence="6 12" id="KW-0067">ATP-binding</keyword>